<evidence type="ECO:0000313" key="3">
    <source>
        <dbReference type="Proteomes" id="UP000041254"/>
    </source>
</evidence>
<feature type="compositionally biased region" description="Low complexity" evidence="1">
    <location>
        <begin position="83"/>
        <end position="105"/>
    </location>
</feature>
<accession>A0A0G4GD79</accession>
<reference evidence="2 3" key="1">
    <citation type="submission" date="2014-11" db="EMBL/GenBank/DDBJ databases">
        <authorList>
            <person name="Zhu J."/>
            <person name="Qi W."/>
            <person name="Song R."/>
        </authorList>
    </citation>
    <scope>NUCLEOTIDE SEQUENCE [LARGE SCALE GENOMIC DNA]</scope>
</reference>
<dbReference type="InParanoid" id="A0A0G4GD79"/>
<dbReference type="Proteomes" id="UP000041254">
    <property type="component" value="Unassembled WGS sequence"/>
</dbReference>
<dbReference type="AlphaFoldDB" id="A0A0G4GD79"/>
<evidence type="ECO:0000256" key="1">
    <source>
        <dbReference type="SAM" id="MobiDB-lite"/>
    </source>
</evidence>
<gene>
    <name evidence="2" type="ORF">Vbra_2688</name>
</gene>
<proteinExistence type="predicted"/>
<dbReference type="VEuPathDB" id="CryptoDB:Vbra_2688"/>
<dbReference type="EMBL" id="CDMY01000629">
    <property type="protein sequence ID" value="CEM27147.1"/>
    <property type="molecule type" value="Genomic_DNA"/>
</dbReference>
<evidence type="ECO:0000313" key="2">
    <source>
        <dbReference type="EMBL" id="CEM27147.1"/>
    </source>
</evidence>
<protein>
    <submittedName>
        <fullName evidence="2">Uncharacterized protein</fullName>
    </submittedName>
</protein>
<organism evidence="2 3">
    <name type="scientific">Vitrella brassicaformis (strain CCMP3155)</name>
    <dbReference type="NCBI Taxonomy" id="1169540"/>
    <lineage>
        <taxon>Eukaryota</taxon>
        <taxon>Sar</taxon>
        <taxon>Alveolata</taxon>
        <taxon>Colpodellida</taxon>
        <taxon>Vitrellaceae</taxon>
        <taxon>Vitrella</taxon>
    </lineage>
</organism>
<sequence length="105" mass="10790">MGYSYADKQRIQPPPSICWRLSSRSWVSRLAQTLVRSCSSCGGPEIADTPDKGGSEAEKADVKTASREVTGGATEEAQQPSTEASSSGAGASESASSEVPVGPPS</sequence>
<keyword evidence="3" id="KW-1185">Reference proteome</keyword>
<name>A0A0G4GD79_VITBC</name>
<feature type="compositionally biased region" description="Basic and acidic residues" evidence="1">
    <location>
        <begin position="49"/>
        <end position="66"/>
    </location>
</feature>
<feature type="region of interest" description="Disordered" evidence="1">
    <location>
        <begin position="38"/>
        <end position="105"/>
    </location>
</feature>